<dbReference type="PIRSF" id="PIRSF039117">
    <property type="entry name" value="KaiC"/>
    <property type="match status" value="1"/>
</dbReference>
<dbReference type="InterPro" id="IPR051347">
    <property type="entry name" value="Circadian_clock_KaiC-rel"/>
</dbReference>
<dbReference type="InterPro" id="IPR010624">
    <property type="entry name" value="KaiC_dom"/>
</dbReference>
<sequence>MTQILPRFSTGIPGLDTVFGGGFVEGASYIVQGHPGAGKTILANQIAFATAAAGKNVLYVTLLAETHDRLFQSLSTLSFFEKERLGSNIVYVSVFQTLSKEGLGAVVDLLRKETKRQSASLIVFDGLLNARDRAETDLDVKTFVAEVQSQAAFVGCTVLFLTSAGVQDESPEHTMVDGVLELHEELVGVRTVRRLRPRKSRGSAALGGYHQYEISGDGVSVFPRIEAAFHTPSATDNPDPRPLRSGIEGFDEITGGGLPQGSITLLIGPSGCGKTSFGLNFLSAASQEEPGLHFGFYESRDRLLIKAKALGLDLQGHIERGEVDILWQPLTENLLDKLAYRLFDAVSARGVKRLFIDSLGGFERAAVHPRRLVEFFAALTNELRAMGVTAVGTWELRDLFASGVAAPGPEISSLLDNLIMMRQVEIRSEYKRVMSVLKIRDQSFQAAPQEIHIDGRGLAIKGPFQPATGISTGLAKPLEA</sequence>
<feature type="domain" description="RecA family profile 1" evidence="10">
    <location>
        <begin position="239"/>
        <end position="292"/>
    </location>
</feature>
<dbReference type="InterPro" id="IPR030665">
    <property type="entry name" value="KaiC"/>
</dbReference>
<keyword evidence="5" id="KW-0227">DNA damage</keyword>
<dbReference type="SMART" id="SM00382">
    <property type="entry name" value="AAA"/>
    <property type="match status" value="2"/>
</dbReference>
<keyword evidence="3" id="KW-0808">Transferase</keyword>
<evidence type="ECO:0000256" key="1">
    <source>
        <dbReference type="ARBA" id="ARBA00012513"/>
    </source>
</evidence>
<accession>A0ABY1QN64</accession>
<evidence type="ECO:0000256" key="5">
    <source>
        <dbReference type="ARBA" id="ARBA00022763"/>
    </source>
</evidence>
<evidence type="ECO:0000259" key="11">
    <source>
        <dbReference type="PROSITE" id="PS51146"/>
    </source>
</evidence>
<evidence type="ECO:0000256" key="8">
    <source>
        <dbReference type="ARBA" id="ARBA00023125"/>
    </source>
</evidence>
<evidence type="ECO:0000313" key="12">
    <source>
        <dbReference type="EMBL" id="SMP75603.1"/>
    </source>
</evidence>
<organism evidence="12 13">
    <name type="scientific">Novosphingobium panipatense</name>
    <dbReference type="NCBI Taxonomy" id="428991"/>
    <lineage>
        <taxon>Bacteria</taxon>
        <taxon>Pseudomonadati</taxon>
        <taxon>Pseudomonadota</taxon>
        <taxon>Alphaproteobacteria</taxon>
        <taxon>Sphingomonadales</taxon>
        <taxon>Sphingomonadaceae</taxon>
        <taxon>Novosphingobium</taxon>
    </lineage>
</organism>
<keyword evidence="6" id="KW-0418">Kinase</keyword>
<dbReference type="PROSITE" id="PS51146">
    <property type="entry name" value="KAIC"/>
    <property type="match status" value="1"/>
</dbReference>
<dbReference type="SUPFAM" id="SSF52540">
    <property type="entry name" value="P-loop containing nucleoside triphosphate hydrolases"/>
    <property type="match status" value="2"/>
</dbReference>
<gene>
    <name evidence="12" type="ORF">SAMN06296065_108104</name>
</gene>
<comment type="caution">
    <text evidence="12">The sequence shown here is derived from an EMBL/GenBank/DDBJ whole genome shotgun (WGS) entry which is preliminary data.</text>
</comment>
<dbReference type="Proteomes" id="UP001157910">
    <property type="component" value="Unassembled WGS sequence"/>
</dbReference>
<evidence type="ECO:0000256" key="4">
    <source>
        <dbReference type="ARBA" id="ARBA00022737"/>
    </source>
</evidence>
<dbReference type="EC" id="2.7.11.1" evidence="1"/>
<dbReference type="InterPro" id="IPR020588">
    <property type="entry name" value="RecA_ATP-bd"/>
</dbReference>
<keyword evidence="8" id="KW-0238">DNA-binding</keyword>
<dbReference type="CDD" id="cd01124">
    <property type="entry name" value="KaiC-like"/>
    <property type="match status" value="1"/>
</dbReference>
<evidence type="ECO:0000256" key="6">
    <source>
        <dbReference type="ARBA" id="ARBA00022777"/>
    </source>
</evidence>
<dbReference type="InterPro" id="IPR014774">
    <property type="entry name" value="KaiC-like_dom"/>
</dbReference>
<reference evidence="12 13" key="1">
    <citation type="submission" date="2017-05" db="EMBL/GenBank/DDBJ databases">
        <authorList>
            <person name="Varghese N."/>
            <person name="Submissions S."/>
        </authorList>
    </citation>
    <scope>NUCLEOTIDE SEQUENCE [LARGE SCALE GENOMIC DNA]</scope>
    <source>
        <strain evidence="12 13">SM16</strain>
    </source>
</reference>
<keyword evidence="7" id="KW-0378">Hydrolase</keyword>
<dbReference type="EMBL" id="FXUI01000008">
    <property type="protein sequence ID" value="SMP75603.1"/>
    <property type="molecule type" value="Genomic_DNA"/>
</dbReference>
<evidence type="ECO:0000256" key="3">
    <source>
        <dbReference type="ARBA" id="ARBA00022679"/>
    </source>
</evidence>
<dbReference type="InterPro" id="IPR027417">
    <property type="entry name" value="P-loop_NTPase"/>
</dbReference>
<dbReference type="PANTHER" id="PTHR42926">
    <property type="match status" value="1"/>
</dbReference>
<dbReference type="RefSeq" id="WP_283406659.1">
    <property type="nucleotide sequence ID" value="NZ_FXUI01000008.1"/>
</dbReference>
<evidence type="ECO:0000256" key="9">
    <source>
        <dbReference type="ARBA" id="ARBA00023204"/>
    </source>
</evidence>
<dbReference type="Gene3D" id="3.40.50.300">
    <property type="entry name" value="P-loop containing nucleotide triphosphate hydrolases"/>
    <property type="match status" value="2"/>
</dbReference>
<keyword evidence="9" id="KW-0234">DNA repair</keyword>
<keyword evidence="13" id="KW-1185">Reference proteome</keyword>
<name>A0ABY1QN64_9SPHN</name>
<keyword evidence="2" id="KW-0597">Phosphoprotein</keyword>
<evidence type="ECO:0000259" key="10">
    <source>
        <dbReference type="PROSITE" id="PS50162"/>
    </source>
</evidence>
<evidence type="ECO:0000256" key="2">
    <source>
        <dbReference type="ARBA" id="ARBA00022553"/>
    </source>
</evidence>
<proteinExistence type="predicted"/>
<feature type="domain" description="KaiC" evidence="11">
    <location>
        <begin position="241"/>
        <end position="474"/>
    </location>
</feature>
<dbReference type="InterPro" id="IPR003593">
    <property type="entry name" value="AAA+_ATPase"/>
</dbReference>
<keyword evidence="4" id="KW-0677">Repeat</keyword>
<evidence type="ECO:0000313" key="13">
    <source>
        <dbReference type="Proteomes" id="UP001157910"/>
    </source>
</evidence>
<dbReference type="PANTHER" id="PTHR42926:SF1">
    <property type="entry name" value="CIRCADIAN CLOCK OSCILLATOR PROTEIN KAIC 1"/>
    <property type="match status" value="1"/>
</dbReference>
<dbReference type="PROSITE" id="PS50162">
    <property type="entry name" value="RECA_2"/>
    <property type="match status" value="1"/>
</dbReference>
<dbReference type="Pfam" id="PF06745">
    <property type="entry name" value="ATPase"/>
    <property type="match status" value="2"/>
</dbReference>
<evidence type="ECO:0000256" key="7">
    <source>
        <dbReference type="ARBA" id="ARBA00022801"/>
    </source>
</evidence>
<protein>
    <recommendedName>
        <fullName evidence="1">non-specific serine/threonine protein kinase</fullName>
        <ecNumber evidence="1">2.7.11.1</ecNumber>
    </recommendedName>
</protein>